<evidence type="ECO:0000256" key="2">
    <source>
        <dbReference type="ARBA" id="ARBA00022908"/>
    </source>
</evidence>
<protein>
    <submittedName>
        <fullName evidence="5 6">Integrase</fullName>
    </submittedName>
</protein>
<dbReference type="OrthoDB" id="662444at2"/>
<dbReference type="HOGENOM" id="CLU_027562_10_0_4"/>
<organism evidence="5 7">
    <name type="scientific">Thauera aminoaromatica</name>
    <dbReference type="NCBI Taxonomy" id="164330"/>
    <lineage>
        <taxon>Bacteria</taxon>
        <taxon>Pseudomonadati</taxon>
        <taxon>Pseudomonadota</taxon>
        <taxon>Betaproteobacteria</taxon>
        <taxon>Rhodocyclales</taxon>
        <taxon>Zoogloeaceae</taxon>
        <taxon>Thauera</taxon>
    </lineage>
</organism>
<evidence type="ECO:0000313" key="7">
    <source>
        <dbReference type="Proteomes" id="UP000002186"/>
    </source>
</evidence>
<keyword evidence="3" id="KW-0233">DNA recombination</keyword>
<reference evidence="5 7" key="2">
    <citation type="journal article" date="2012" name="Stand. Genomic Sci.">
        <title>Complete genome sequence of Thauera aminoaromatica strain MZ1T.</title>
        <authorList>
            <person name="Jiang K."/>
            <person name="Sanseverino J."/>
            <person name="Chauhan A."/>
            <person name="Lucas S."/>
            <person name="Copeland A."/>
            <person name="Lapidus A."/>
            <person name="Del Rio T.G."/>
            <person name="Dalin E."/>
            <person name="Tice H."/>
            <person name="Bruce D."/>
            <person name="Goodwin L."/>
            <person name="Pitluck S."/>
            <person name="Sims D."/>
            <person name="Brettin T."/>
            <person name="Detter J.C."/>
            <person name="Han C."/>
            <person name="Chang Y.J."/>
            <person name="Larimer F."/>
            <person name="Land M."/>
            <person name="Hauser L."/>
            <person name="Kyrpides N.C."/>
            <person name="Mikhailova N."/>
            <person name="Moser S."/>
            <person name="Jegier P."/>
            <person name="Close D."/>
            <person name="Debruyn J.M."/>
            <person name="Wang Y."/>
            <person name="Layton A.C."/>
            <person name="Allen M.S."/>
            <person name="Sayler G.S."/>
        </authorList>
    </citation>
    <scope>NUCLEOTIDE SEQUENCE [LARGE SCALE GENOMIC DNA]</scope>
    <source>
        <strain evidence="5 7">MZ1T</strain>
    </source>
</reference>
<dbReference type="RefSeq" id="WP_012584414.1">
    <property type="nucleotide sequence ID" value="NC_011662.2"/>
</dbReference>
<dbReference type="STRING" id="85643.Tmz1t_0371"/>
<accession>A0A5C7S1W9</accession>
<dbReference type="GO" id="GO:0015074">
    <property type="term" value="P:DNA integration"/>
    <property type="evidence" value="ECO:0007669"/>
    <property type="project" value="UniProtKB-KW"/>
</dbReference>
<evidence type="ECO:0000256" key="3">
    <source>
        <dbReference type="ARBA" id="ARBA00023172"/>
    </source>
</evidence>
<dbReference type="Gene3D" id="1.10.443.10">
    <property type="entry name" value="Intergrase catalytic core"/>
    <property type="match status" value="1"/>
</dbReference>
<dbReference type="InterPro" id="IPR050090">
    <property type="entry name" value="Tyrosine_recombinase_XerCD"/>
</dbReference>
<dbReference type="GO" id="GO:0003677">
    <property type="term" value="F:DNA binding"/>
    <property type="evidence" value="ECO:0007669"/>
    <property type="project" value="InterPro"/>
</dbReference>
<evidence type="ECO:0000256" key="1">
    <source>
        <dbReference type="ARBA" id="ARBA00022829"/>
    </source>
</evidence>
<dbReference type="KEGG" id="tmz:Tmz1t_0371"/>
<evidence type="ECO:0000313" key="6">
    <source>
        <dbReference type="EMBL" id="TXH77834.1"/>
    </source>
</evidence>
<dbReference type="EMBL" id="CP001281">
    <property type="protein sequence ID" value="ACK53153.1"/>
    <property type="molecule type" value="Genomic_DNA"/>
</dbReference>
<dbReference type="GO" id="GO:0007059">
    <property type="term" value="P:chromosome segregation"/>
    <property type="evidence" value="ECO:0007669"/>
    <property type="project" value="UniProtKB-KW"/>
</dbReference>
<dbReference type="GO" id="GO:0006310">
    <property type="term" value="P:DNA recombination"/>
    <property type="evidence" value="ECO:0007669"/>
    <property type="project" value="UniProtKB-KW"/>
</dbReference>
<keyword evidence="7" id="KW-1185">Reference proteome</keyword>
<evidence type="ECO:0000313" key="8">
    <source>
        <dbReference type="Proteomes" id="UP000321192"/>
    </source>
</evidence>
<dbReference type="PROSITE" id="PS51898">
    <property type="entry name" value="TYR_RECOMBINASE"/>
    <property type="match status" value="1"/>
</dbReference>
<keyword evidence="2" id="KW-0229">DNA integration</keyword>
<name>C4ZIL6_THASP</name>
<accession>C4ZIL6</accession>
<dbReference type="SUPFAM" id="SSF56349">
    <property type="entry name" value="DNA breaking-rejoining enzymes"/>
    <property type="match status" value="1"/>
</dbReference>
<dbReference type="Proteomes" id="UP000321192">
    <property type="component" value="Unassembled WGS sequence"/>
</dbReference>
<dbReference type="eggNOG" id="COG0582">
    <property type="taxonomic scope" value="Bacteria"/>
</dbReference>
<sequence>MTPLGQAIQDYLALRRRLGFKLRDAGLCLVKFAAFMEARDAPHITTALALEWIRQSPSVTPATWAQRLGYVRGFARHHAASDPQTEVPPAGLLPFRPRRARPYLYSDEDIAQLLRSALDLPPAGGLRPWTYHTLLGLLSVAGLRVGEAIRLMDADVDLQEGLLTIRGTKFGKSRLVPIHSSTLEVLQQYRAHREPFLAGHAASAFFITGRGHHLDIGDVHRTFYRLSRQVGLRGATASHGPRLHDFRHRFAVQTLLRWYRSGEDVERRLPVLSTYLGHAHVADTYWYLSACPELMGLAVGRLERRWGELP</sequence>
<dbReference type="CDD" id="cd00797">
    <property type="entry name" value="INT_RitB_C_like"/>
    <property type="match status" value="1"/>
</dbReference>
<dbReference type="InterPro" id="IPR002104">
    <property type="entry name" value="Integrase_catalytic"/>
</dbReference>
<keyword evidence="1" id="KW-0159">Chromosome partition</keyword>
<dbReference type="InterPro" id="IPR011010">
    <property type="entry name" value="DNA_brk_join_enz"/>
</dbReference>
<dbReference type="InterPro" id="IPR013762">
    <property type="entry name" value="Integrase-like_cat_sf"/>
</dbReference>
<evidence type="ECO:0000259" key="4">
    <source>
        <dbReference type="PROSITE" id="PS51898"/>
    </source>
</evidence>
<reference evidence="6 8" key="3">
    <citation type="submission" date="2018-09" db="EMBL/GenBank/DDBJ databases">
        <title>Metagenome Assembled Genomes from an Advanced Water Purification Facility.</title>
        <authorList>
            <person name="Stamps B.W."/>
            <person name="Spear J.R."/>
        </authorList>
    </citation>
    <scope>NUCLEOTIDE SEQUENCE [LARGE SCALE GENOMIC DNA]</scope>
    <source>
        <strain evidence="6">Bin_27_1</strain>
    </source>
</reference>
<evidence type="ECO:0000313" key="5">
    <source>
        <dbReference type="EMBL" id="ACK53153.1"/>
    </source>
</evidence>
<dbReference type="AlphaFoldDB" id="C4ZIL6"/>
<reference evidence="7" key="1">
    <citation type="submission" date="2009-05" db="EMBL/GenBank/DDBJ databases">
        <title>Complete sequence of chromosome of Thauera sp. MZ1T.</title>
        <authorList>
            <consortium name="US DOE Joint Genome Institute"/>
            <person name="Lucas S."/>
            <person name="Copeland A."/>
            <person name="Lapidus A."/>
            <person name="Glavina del Rio T."/>
            <person name="Dalin E."/>
            <person name="Tice H."/>
            <person name="Bruce D."/>
            <person name="Goodwin L."/>
            <person name="Pitluck S."/>
            <person name="Sims D."/>
            <person name="Brettin T."/>
            <person name="Detter J.C."/>
            <person name="Han C."/>
            <person name="Larimer F."/>
            <person name="Land M."/>
            <person name="Hauser L."/>
            <person name="Kyrpides N."/>
            <person name="Mikhailova N."/>
            <person name="Sayler G.S."/>
        </authorList>
    </citation>
    <scope>NUCLEOTIDE SEQUENCE [LARGE SCALE GENOMIC DNA]</scope>
    <source>
        <strain evidence="7">MZ1T</strain>
    </source>
</reference>
<dbReference type="EMBL" id="SSFD01000410">
    <property type="protein sequence ID" value="TXH77834.1"/>
    <property type="molecule type" value="Genomic_DNA"/>
</dbReference>
<dbReference type="PANTHER" id="PTHR30349">
    <property type="entry name" value="PHAGE INTEGRASE-RELATED"/>
    <property type="match status" value="1"/>
</dbReference>
<proteinExistence type="predicted"/>
<dbReference type="PANTHER" id="PTHR30349:SF81">
    <property type="entry name" value="TYROSINE RECOMBINASE XERC"/>
    <property type="match status" value="1"/>
</dbReference>
<dbReference type="Pfam" id="PF00589">
    <property type="entry name" value="Phage_integrase"/>
    <property type="match status" value="1"/>
</dbReference>
<dbReference type="Proteomes" id="UP000002186">
    <property type="component" value="Chromosome"/>
</dbReference>
<gene>
    <name evidence="5" type="ordered locus">Tmz1t_0371</name>
    <name evidence="6" type="ORF">E6Q80_24030</name>
</gene>
<feature type="domain" description="Tyr recombinase" evidence="4">
    <location>
        <begin position="99"/>
        <end position="301"/>
    </location>
</feature>